<comment type="caution">
    <text evidence="3">The sequence shown here is derived from an EMBL/GenBank/DDBJ whole genome shotgun (WGS) entry which is preliminary data.</text>
</comment>
<sequence length="154" mass="17171">MDAVSQRSTLVHDTVRLEQLVVAPLSAVWQAYAETAVRSQWSVPAGQSMVFDADDFHAGGRARYRCGTPGSMEFHGVIEYHFIEPEDTIVYTETVRIGEQLLASSLVSWEFIQEVDGICVVVTDQTTSYVGREMIDDSRNGHTIALEQLVSFLE</sequence>
<evidence type="ECO:0000259" key="2">
    <source>
        <dbReference type="Pfam" id="PF08327"/>
    </source>
</evidence>
<dbReference type="InterPro" id="IPR013538">
    <property type="entry name" value="ASHA1/2-like_C"/>
</dbReference>
<dbReference type="Proteomes" id="UP001501461">
    <property type="component" value="Unassembled WGS sequence"/>
</dbReference>
<dbReference type="InterPro" id="IPR023393">
    <property type="entry name" value="START-like_dom_sf"/>
</dbReference>
<name>A0ABP5FTS4_9MICC</name>
<reference evidence="4" key="1">
    <citation type="journal article" date="2019" name="Int. J. Syst. Evol. Microbiol.">
        <title>The Global Catalogue of Microorganisms (GCM) 10K type strain sequencing project: providing services to taxonomists for standard genome sequencing and annotation.</title>
        <authorList>
            <consortium name="The Broad Institute Genomics Platform"/>
            <consortium name="The Broad Institute Genome Sequencing Center for Infectious Disease"/>
            <person name="Wu L."/>
            <person name="Ma J."/>
        </authorList>
    </citation>
    <scope>NUCLEOTIDE SEQUENCE [LARGE SCALE GENOMIC DNA]</scope>
    <source>
        <strain evidence="4">JCM 13595</strain>
    </source>
</reference>
<dbReference type="EMBL" id="BAAAMN010000016">
    <property type="protein sequence ID" value="GAA2032142.1"/>
    <property type="molecule type" value="Genomic_DNA"/>
</dbReference>
<dbReference type="RefSeq" id="WP_343956562.1">
    <property type="nucleotide sequence ID" value="NZ_BAAAMN010000016.1"/>
</dbReference>
<dbReference type="SUPFAM" id="SSF55961">
    <property type="entry name" value="Bet v1-like"/>
    <property type="match status" value="1"/>
</dbReference>
<proteinExistence type="inferred from homology"/>
<gene>
    <name evidence="3" type="ORF">GCM10009720_10550</name>
</gene>
<dbReference type="Pfam" id="PF08327">
    <property type="entry name" value="AHSA1"/>
    <property type="match status" value="1"/>
</dbReference>
<feature type="domain" description="Activator of Hsp90 ATPase homologue 1/2-like C-terminal" evidence="2">
    <location>
        <begin position="23"/>
        <end position="154"/>
    </location>
</feature>
<evidence type="ECO:0000313" key="3">
    <source>
        <dbReference type="EMBL" id="GAA2032142.1"/>
    </source>
</evidence>
<dbReference type="Gene3D" id="3.30.530.20">
    <property type="match status" value="1"/>
</dbReference>
<accession>A0ABP5FTS4</accession>
<protein>
    <recommendedName>
        <fullName evidence="2">Activator of Hsp90 ATPase homologue 1/2-like C-terminal domain-containing protein</fullName>
    </recommendedName>
</protein>
<evidence type="ECO:0000313" key="4">
    <source>
        <dbReference type="Proteomes" id="UP001501461"/>
    </source>
</evidence>
<keyword evidence="4" id="KW-1185">Reference proteome</keyword>
<organism evidence="3 4">
    <name type="scientific">Yaniella flava</name>
    <dbReference type="NCBI Taxonomy" id="287930"/>
    <lineage>
        <taxon>Bacteria</taxon>
        <taxon>Bacillati</taxon>
        <taxon>Actinomycetota</taxon>
        <taxon>Actinomycetes</taxon>
        <taxon>Micrococcales</taxon>
        <taxon>Micrococcaceae</taxon>
        <taxon>Yaniella</taxon>
    </lineage>
</organism>
<comment type="similarity">
    <text evidence="1">Belongs to the AHA1 family.</text>
</comment>
<evidence type="ECO:0000256" key="1">
    <source>
        <dbReference type="ARBA" id="ARBA00006817"/>
    </source>
</evidence>